<evidence type="ECO:0000256" key="3">
    <source>
        <dbReference type="ARBA" id="ARBA00022514"/>
    </source>
</evidence>
<protein>
    <submittedName>
        <fullName evidence="8">Uncharacterized protein</fullName>
    </submittedName>
</protein>
<keyword evidence="3" id="KW-0202">Cytokine</keyword>
<dbReference type="InterPro" id="IPR029177">
    <property type="entry name" value="INF_lambda"/>
</dbReference>
<dbReference type="GO" id="GO:0005125">
    <property type="term" value="F:cytokine activity"/>
    <property type="evidence" value="ECO:0007669"/>
    <property type="project" value="UniProtKB-KW"/>
</dbReference>
<dbReference type="AlphaFoldDB" id="A0AAV7N3G0"/>
<comment type="subcellular location">
    <subcellularLocation>
        <location evidence="1">Secreted</location>
    </subcellularLocation>
</comment>
<dbReference type="EMBL" id="JANPWB010000013">
    <property type="protein sequence ID" value="KAJ1109067.1"/>
    <property type="molecule type" value="Genomic_DNA"/>
</dbReference>
<keyword evidence="6" id="KW-0051">Antiviral defense</keyword>
<feature type="chain" id="PRO_5043316777" evidence="7">
    <location>
        <begin position="21"/>
        <end position="180"/>
    </location>
</feature>
<dbReference type="GO" id="GO:0050778">
    <property type="term" value="P:positive regulation of immune response"/>
    <property type="evidence" value="ECO:0007669"/>
    <property type="project" value="InterPro"/>
</dbReference>
<dbReference type="GO" id="GO:0045087">
    <property type="term" value="P:innate immune response"/>
    <property type="evidence" value="ECO:0007669"/>
    <property type="project" value="TreeGrafter"/>
</dbReference>
<comment type="similarity">
    <text evidence="2">Belongs to the lambda interferon family.</text>
</comment>
<proteinExistence type="inferred from homology"/>
<evidence type="ECO:0000256" key="6">
    <source>
        <dbReference type="ARBA" id="ARBA00023118"/>
    </source>
</evidence>
<evidence type="ECO:0000256" key="2">
    <source>
        <dbReference type="ARBA" id="ARBA00008717"/>
    </source>
</evidence>
<keyword evidence="5 7" id="KW-0732">Signal</keyword>
<comment type="caution">
    <text evidence="8">The sequence shown here is derived from an EMBL/GenBank/DDBJ whole genome shotgun (WGS) entry which is preliminary data.</text>
</comment>
<dbReference type="PANTHER" id="PTHR31943:SF1">
    <property type="entry name" value="INTERFERON LAMBDA-2-RELATED"/>
    <property type="match status" value="1"/>
</dbReference>
<evidence type="ECO:0000256" key="7">
    <source>
        <dbReference type="SAM" id="SignalP"/>
    </source>
</evidence>
<evidence type="ECO:0000256" key="1">
    <source>
        <dbReference type="ARBA" id="ARBA00004613"/>
    </source>
</evidence>
<feature type="signal peptide" evidence="7">
    <location>
        <begin position="1"/>
        <end position="20"/>
    </location>
</feature>
<dbReference type="Gene3D" id="1.20.1250.60">
    <property type="entry name" value="Interferon lambda"/>
    <property type="match status" value="1"/>
</dbReference>
<dbReference type="Pfam" id="PF15177">
    <property type="entry name" value="IL28A"/>
    <property type="match status" value="1"/>
</dbReference>
<evidence type="ECO:0000256" key="5">
    <source>
        <dbReference type="ARBA" id="ARBA00022729"/>
    </source>
</evidence>
<feature type="non-terminal residue" evidence="8">
    <location>
        <position position="1"/>
    </location>
</feature>
<organism evidence="8 9">
    <name type="scientific">Pleurodeles waltl</name>
    <name type="common">Iberian ribbed newt</name>
    <dbReference type="NCBI Taxonomy" id="8319"/>
    <lineage>
        <taxon>Eukaryota</taxon>
        <taxon>Metazoa</taxon>
        <taxon>Chordata</taxon>
        <taxon>Craniata</taxon>
        <taxon>Vertebrata</taxon>
        <taxon>Euteleostomi</taxon>
        <taxon>Amphibia</taxon>
        <taxon>Batrachia</taxon>
        <taxon>Caudata</taxon>
        <taxon>Salamandroidea</taxon>
        <taxon>Salamandridae</taxon>
        <taxon>Pleurodelinae</taxon>
        <taxon>Pleurodeles</taxon>
    </lineage>
</organism>
<dbReference type="GO" id="GO:0051607">
    <property type="term" value="P:defense response to virus"/>
    <property type="evidence" value="ECO:0007669"/>
    <property type="project" value="UniProtKB-KW"/>
</dbReference>
<keyword evidence="4" id="KW-0964">Secreted</keyword>
<sequence length="180" mass="20514">MDPKILILAMAALTMLSTEAFLKKAPWGVCHLFQYQTLLPSHLRVAQELRDKYGHNRLILVEKKVALAIRVLENISNSELSKCVLKPLHMLEDIRRSLGHCLISKAPGHQPSRQLATWLQEFARNKVMESQECLEKTVILNLIQMLNEDIKCAAYMDQCDQMVQHLSPAQALTTANQKQE</sequence>
<dbReference type="GO" id="GO:0007259">
    <property type="term" value="P:cell surface receptor signaling pathway via JAK-STAT"/>
    <property type="evidence" value="ECO:0007669"/>
    <property type="project" value="InterPro"/>
</dbReference>
<evidence type="ECO:0000313" key="8">
    <source>
        <dbReference type="EMBL" id="KAJ1109067.1"/>
    </source>
</evidence>
<reference evidence="8" key="1">
    <citation type="journal article" date="2022" name="bioRxiv">
        <title>Sequencing and chromosome-scale assembly of the giantPleurodeles waltlgenome.</title>
        <authorList>
            <person name="Brown T."/>
            <person name="Elewa A."/>
            <person name="Iarovenko S."/>
            <person name="Subramanian E."/>
            <person name="Araus A.J."/>
            <person name="Petzold A."/>
            <person name="Susuki M."/>
            <person name="Suzuki K.-i.T."/>
            <person name="Hayashi T."/>
            <person name="Toyoda A."/>
            <person name="Oliveira C."/>
            <person name="Osipova E."/>
            <person name="Leigh N.D."/>
            <person name="Simon A."/>
            <person name="Yun M.H."/>
        </authorList>
    </citation>
    <scope>NUCLEOTIDE SEQUENCE</scope>
    <source>
        <strain evidence="8">20211129_DDA</strain>
        <tissue evidence="8">Liver</tissue>
    </source>
</reference>
<dbReference type="PANTHER" id="PTHR31943">
    <property type="entry name" value="INTERLEUKIN-28 AND 29"/>
    <property type="match status" value="1"/>
</dbReference>
<evidence type="ECO:0000313" key="9">
    <source>
        <dbReference type="Proteomes" id="UP001066276"/>
    </source>
</evidence>
<dbReference type="Proteomes" id="UP001066276">
    <property type="component" value="Chromosome 9"/>
</dbReference>
<keyword evidence="9" id="KW-1185">Reference proteome</keyword>
<evidence type="ECO:0000256" key="4">
    <source>
        <dbReference type="ARBA" id="ARBA00022525"/>
    </source>
</evidence>
<dbReference type="InterPro" id="IPR038326">
    <property type="entry name" value="IFN-lambda_sf"/>
</dbReference>
<name>A0AAV7N3G0_PLEWA</name>
<gene>
    <name evidence="8" type="ORF">NDU88_006436</name>
</gene>
<accession>A0AAV7N3G0</accession>
<dbReference type="GO" id="GO:0005615">
    <property type="term" value="C:extracellular space"/>
    <property type="evidence" value="ECO:0007669"/>
    <property type="project" value="UniProtKB-KW"/>
</dbReference>